<evidence type="ECO:0000313" key="2">
    <source>
        <dbReference type="EMBL" id="KAF4448171.1"/>
    </source>
</evidence>
<dbReference type="Pfam" id="PF01738">
    <property type="entry name" value="DLH"/>
    <property type="match status" value="1"/>
</dbReference>
<dbReference type="InterPro" id="IPR002925">
    <property type="entry name" value="Dienelactn_hydro"/>
</dbReference>
<dbReference type="PANTHER" id="PTHR17630:SF105">
    <property type="entry name" value="DIENELACTONE HYDROLASE FAMILY PROTEIN (AFU_ORTHOLOGUE AFUA_4G08790)"/>
    <property type="match status" value="1"/>
</dbReference>
<dbReference type="Gene3D" id="3.40.50.1820">
    <property type="entry name" value="alpha/beta hydrolase"/>
    <property type="match status" value="1"/>
</dbReference>
<accession>A0A8H4NXE8</accession>
<dbReference type="PANTHER" id="PTHR17630">
    <property type="entry name" value="DIENELACTONE HYDROLASE"/>
    <property type="match status" value="1"/>
</dbReference>
<protein>
    <submittedName>
        <fullName evidence="2">Dienelactone hydrolase family</fullName>
    </submittedName>
</protein>
<sequence length="268" mass="29328">MACPECFTGSLHEGNPRGEVIKLHGLDVYAVEPAEGKTAKGIIVMIPDALGWEFPNCRLLADRYCDKGDFKVYVPDFMHGTAAPTWMLDEVGLALGSGNILFHMVKALYGFVPFILQNYTNKSWPIVKSFFEQLRQAEQTLPIGAAGFCWGGKHAVLLAQGAEVDGKPLINAAFSGHPSFLDLPSDVEKITLPMSFAIGDKDNQVPLEKAKDVKAIVEAKEGSAKGEVRIYEDATHGFTLRAALEMENVAQKAAEAEVQAIDWFTKHF</sequence>
<evidence type="ECO:0000313" key="3">
    <source>
        <dbReference type="Proteomes" id="UP000554235"/>
    </source>
</evidence>
<gene>
    <name evidence="2" type="ORF">FALBO_16834</name>
</gene>
<reference evidence="2 3" key="1">
    <citation type="submission" date="2020-01" db="EMBL/GenBank/DDBJ databases">
        <title>Identification and distribution of gene clusters putatively required for synthesis of sphingolipid metabolism inhibitors in phylogenetically diverse species of the filamentous fungus Fusarium.</title>
        <authorList>
            <person name="Kim H.-S."/>
            <person name="Busman M."/>
            <person name="Brown D.W."/>
            <person name="Divon H."/>
            <person name="Uhlig S."/>
            <person name="Proctor R.H."/>
        </authorList>
    </citation>
    <scope>NUCLEOTIDE SEQUENCE [LARGE SCALE GENOMIC DNA]</scope>
    <source>
        <strain evidence="2 3">NRRL 20459</strain>
    </source>
</reference>
<keyword evidence="2" id="KW-0378">Hydrolase</keyword>
<dbReference type="EMBL" id="JAADYS010003342">
    <property type="protein sequence ID" value="KAF4448171.1"/>
    <property type="molecule type" value="Genomic_DNA"/>
</dbReference>
<organism evidence="2 3">
    <name type="scientific">Fusarium albosuccineum</name>
    <dbReference type="NCBI Taxonomy" id="1237068"/>
    <lineage>
        <taxon>Eukaryota</taxon>
        <taxon>Fungi</taxon>
        <taxon>Dikarya</taxon>
        <taxon>Ascomycota</taxon>
        <taxon>Pezizomycotina</taxon>
        <taxon>Sordariomycetes</taxon>
        <taxon>Hypocreomycetidae</taxon>
        <taxon>Hypocreales</taxon>
        <taxon>Nectriaceae</taxon>
        <taxon>Fusarium</taxon>
        <taxon>Fusarium decemcellulare species complex</taxon>
    </lineage>
</organism>
<evidence type="ECO:0000259" key="1">
    <source>
        <dbReference type="Pfam" id="PF01738"/>
    </source>
</evidence>
<dbReference type="Proteomes" id="UP000554235">
    <property type="component" value="Unassembled WGS sequence"/>
</dbReference>
<keyword evidence="3" id="KW-1185">Reference proteome</keyword>
<feature type="domain" description="Dienelactone hydrolase" evidence="1">
    <location>
        <begin position="27"/>
        <end position="267"/>
    </location>
</feature>
<comment type="caution">
    <text evidence="2">The sequence shown here is derived from an EMBL/GenBank/DDBJ whole genome shotgun (WGS) entry which is preliminary data.</text>
</comment>
<proteinExistence type="predicted"/>
<dbReference type="AlphaFoldDB" id="A0A8H4NXE8"/>
<name>A0A8H4NXE8_9HYPO</name>
<dbReference type="GO" id="GO:0016787">
    <property type="term" value="F:hydrolase activity"/>
    <property type="evidence" value="ECO:0007669"/>
    <property type="project" value="UniProtKB-KW"/>
</dbReference>
<dbReference type="OrthoDB" id="17560at2759"/>
<dbReference type="SUPFAM" id="SSF53474">
    <property type="entry name" value="alpha/beta-Hydrolases"/>
    <property type="match status" value="1"/>
</dbReference>
<dbReference type="InterPro" id="IPR029058">
    <property type="entry name" value="AB_hydrolase_fold"/>
</dbReference>